<evidence type="ECO:0000256" key="1">
    <source>
        <dbReference type="SAM" id="Phobius"/>
    </source>
</evidence>
<dbReference type="EMBL" id="JBHLTM010000016">
    <property type="protein sequence ID" value="MFC0683825.1"/>
    <property type="molecule type" value="Genomic_DNA"/>
</dbReference>
<keyword evidence="1" id="KW-0472">Membrane</keyword>
<feature type="transmembrane region" description="Helical" evidence="1">
    <location>
        <begin position="423"/>
        <end position="442"/>
    </location>
</feature>
<reference evidence="3 4" key="1">
    <citation type="submission" date="2024-09" db="EMBL/GenBank/DDBJ databases">
        <authorList>
            <person name="Sun Q."/>
            <person name="Mori K."/>
        </authorList>
    </citation>
    <scope>NUCLEOTIDE SEQUENCE [LARGE SCALE GENOMIC DNA]</scope>
    <source>
        <strain evidence="3 4">CICC 11035S</strain>
    </source>
</reference>
<dbReference type="Proteomes" id="UP001589858">
    <property type="component" value="Unassembled WGS sequence"/>
</dbReference>
<gene>
    <name evidence="3" type="ORF">ACFFF8_04395</name>
</gene>
<evidence type="ECO:0000259" key="2">
    <source>
        <dbReference type="Pfam" id="PF13785"/>
    </source>
</evidence>
<name>A0ABV6S3L4_9SPHN</name>
<feature type="domain" description="DUF4178" evidence="2">
    <location>
        <begin position="64"/>
        <end position="188"/>
    </location>
</feature>
<protein>
    <submittedName>
        <fullName evidence="3">DUF4178 domain-containing protein</fullName>
    </submittedName>
</protein>
<feature type="transmembrane region" description="Helical" evidence="1">
    <location>
        <begin position="246"/>
        <end position="266"/>
    </location>
</feature>
<dbReference type="Pfam" id="PF13785">
    <property type="entry name" value="DUF4178"/>
    <property type="match status" value="1"/>
</dbReference>
<evidence type="ECO:0000313" key="3">
    <source>
        <dbReference type="EMBL" id="MFC0683825.1"/>
    </source>
</evidence>
<accession>A0ABV6S3L4</accession>
<comment type="caution">
    <text evidence="3">The sequence shown here is derived from an EMBL/GenBank/DDBJ whole genome shotgun (WGS) entry which is preliminary data.</text>
</comment>
<dbReference type="InterPro" id="IPR025235">
    <property type="entry name" value="DUF4178"/>
</dbReference>
<evidence type="ECO:0000313" key="4">
    <source>
        <dbReference type="Proteomes" id="UP001589858"/>
    </source>
</evidence>
<proteinExistence type="predicted"/>
<sequence>MNAPKHAVRAVTCPNCGGTLEVRAAGWSVNLACRYCGSILDVSRPEVQLLEQHNRAAAGFALPLGSRGRLFDTEWQVIGALKRSDAWSTWREYLLLNPYTGYRWLVEYEGDWKFGTMLLGRPEESGKTVVWQGQRYRQEDEAVLATTETVIGEFYWRVSSGDRVLCASYTSRDFTLSREEADGEVNWTHLVALSGGHVESAFGILPPEPEEPRGGGNKARGYALFETEAQAEAQAAAARGVDDVPAMLGLSLLTLIAALVLMLGFAGGSAEVRTDIEAPFGRTAEGIRLGSITVNRPWQFVSVTARANTLDNQWVDLDYSLVDRATGQSIDAYGLVEHYTGRDSDGAWSEGDTKATIQFGHIRKGTYDVFVDAGAHRWPTDVPPVNSASPWEASTYGGWGEERPGPVPVAVTVKTNTVPRGNFWTLCILVALMPAFALYRGWKYR</sequence>
<keyword evidence="1" id="KW-1133">Transmembrane helix</keyword>
<keyword evidence="4" id="KW-1185">Reference proteome</keyword>
<keyword evidence="1" id="KW-0812">Transmembrane</keyword>
<organism evidence="3 4">
    <name type="scientific">Novosphingobium clariflavum</name>
    <dbReference type="NCBI Taxonomy" id="2029884"/>
    <lineage>
        <taxon>Bacteria</taxon>
        <taxon>Pseudomonadati</taxon>
        <taxon>Pseudomonadota</taxon>
        <taxon>Alphaproteobacteria</taxon>
        <taxon>Sphingomonadales</taxon>
        <taxon>Sphingomonadaceae</taxon>
        <taxon>Novosphingobium</taxon>
    </lineage>
</organism>
<dbReference type="RefSeq" id="WP_267220183.1">
    <property type="nucleotide sequence ID" value="NZ_JAPCWC010000006.1"/>
</dbReference>